<name>D5RRM4_9PROT</name>
<evidence type="ECO:0000313" key="21">
    <source>
        <dbReference type="Proteomes" id="UP000005324"/>
    </source>
</evidence>
<dbReference type="GO" id="GO:0005886">
    <property type="term" value="C:plasma membrane"/>
    <property type="evidence" value="ECO:0007669"/>
    <property type="project" value="UniProtKB-SubCell"/>
</dbReference>
<evidence type="ECO:0000256" key="8">
    <source>
        <dbReference type="ARBA" id="ARBA00022475"/>
    </source>
</evidence>
<dbReference type="OrthoDB" id="9799199at2"/>
<comment type="catalytic activity">
    <reaction evidence="1 18">
        <text>a 1,2-diacyl-sn-glycero-3-phosphate + CTP + H(+) = a CDP-1,2-diacyl-sn-glycerol + diphosphate</text>
        <dbReference type="Rhea" id="RHEA:16229"/>
        <dbReference type="ChEBI" id="CHEBI:15378"/>
        <dbReference type="ChEBI" id="CHEBI:33019"/>
        <dbReference type="ChEBI" id="CHEBI:37563"/>
        <dbReference type="ChEBI" id="CHEBI:58332"/>
        <dbReference type="ChEBI" id="CHEBI:58608"/>
        <dbReference type="EC" id="2.7.7.41"/>
    </reaction>
</comment>
<dbReference type="HOGENOM" id="CLU_037294_1_1_5"/>
<evidence type="ECO:0000256" key="3">
    <source>
        <dbReference type="ARBA" id="ARBA00005119"/>
    </source>
</evidence>
<dbReference type="InterPro" id="IPR000374">
    <property type="entry name" value="PC_trans"/>
</dbReference>
<feature type="transmembrane region" description="Helical" evidence="19">
    <location>
        <begin position="155"/>
        <end position="174"/>
    </location>
</feature>
<dbReference type="GO" id="GO:0004605">
    <property type="term" value="F:phosphatidate cytidylyltransferase activity"/>
    <property type="evidence" value="ECO:0007669"/>
    <property type="project" value="UniProtKB-EC"/>
</dbReference>
<evidence type="ECO:0000256" key="11">
    <source>
        <dbReference type="ARBA" id="ARBA00022692"/>
    </source>
</evidence>
<evidence type="ECO:0000256" key="7">
    <source>
        <dbReference type="ARBA" id="ARBA00019373"/>
    </source>
</evidence>
<evidence type="ECO:0000256" key="4">
    <source>
        <dbReference type="ARBA" id="ARBA00005189"/>
    </source>
</evidence>
<proteinExistence type="inferred from homology"/>
<evidence type="ECO:0000256" key="12">
    <source>
        <dbReference type="ARBA" id="ARBA00022695"/>
    </source>
</evidence>
<keyword evidence="17" id="KW-1208">Phospholipid metabolism</keyword>
<dbReference type="UniPathway" id="UPA00557">
    <property type="reaction ID" value="UER00614"/>
</dbReference>
<evidence type="ECO:0000256" key="1">
    <source>
        <dbReference type="ARBA" id="ARBA00001698"/>
    </source>
</evidence>
<dbReference type="Pfam" id="PF01148">
    <property type="entry name" value="CTP_transf_1"/>
    <property type="match status" value="1"/>
</dbReference>
<dbReference type="EC" id="2.7.7.41" evidence="6 18"/>
<dbReference type="PANTHER" id="PTHR46382">
    <property type="entry name" value="PHOSPHATIDATE CYTIDYLYLTRANSFERASE"/>
    <property type="match status" value="1"/>
</dbReference>
<keyword evidence="15 19" id="KW-0472">Membrane</keyword>
<keyword evidence="12 18" id="KW-0548">Nucleotidyltransferase</keyword>
<evidence type="ECO:0000256" key="13">
    <source>
        <dbReference type="ARBA" id="ARBA00022989"/>
    </source>
</evidence>
<feature type="transmembrane region" description="Helical" evidence="19">
    <location>
        <begin position="26"/>
        <end position="59"/>
    </location>
</feature>
<feature type="transmembrane region" description="Helical" evidence="19">
    <location>
        <begin position="270"/>
        <end position="291"/>
    </location>
</feature>
<dbReference type="GO" id="GO:0016024">
    <property type="term" value="P:CDP-diacylglycerol biosynthetic process"/>
    <property type="evidence" value="ECO:0007669"/>
    <property type="project" value="UniProtKB-UniPathway"/>
</dbReference>
<comment type="similarity">
    <text evidence="5 18">Belongs to the CDS family.</text>
</comment>
<dbReference type="AlphaFoldDB" id="D5RRM4"/>
<evidence type="ECO:0000256" key="19">
    <source>
        <dbReference type="SAM" id="Phobius"/>
    </source>
</evidence>
<feature type="transmembrane region" description="Helical" evidence="19">
    <location>
        <begin position="221"/>
        <end position="240"/>
    </location>
</feature>
<evidence type="ECO:0000256" key="9">
    <source>
        <dbReference type="ARBA" id="ARBA00022516"/>
    </source>
</evidence>
<dbReference type="PANTHER" id="PTHR46382:SF1">
    <property type="entry name" value="PHOSPHATIDATE CYTIDYLYLTRANSFERASE"/>
    <property type="match status" value="1"/>
</dbReference>
<keyword evidence="21" id="KW-1185">Reference proteome</keyword>
<gene>
    <name evidence="20" type="primary">cdsA</name>
    <name evidence="20" type="ORF">HMPREF0731_3736</name>
</gene>
<comment type="pathway">
    <text evidence="3 18">Phospholipid metabolism; CDP-diacylglycerol biosynthesis; CDP-diacylglycerol from sn-glycerol 3-phosphate: step 3/3.</text>
</comment>
<keyword evidence="9" id="KW-0444">Lipid biosynthesis</keyword>
<protein>
    <recommendedName>
        <fullName evidence="7 18">Phosphatidate cytidylyltransferase</fullName>
        <ecNumber evidence="6 18">2.7.7.41</ecNumber>
    </recommendedName>
</protein>
<evidence type="ECO:0000256" key="2">
    <source>
        <dbReference type="ARBA" id="ARBA00004651"/>
    </source>
</evidence>
<keyword evidence="13 19" id="KW-1133">Transmembrane helix</keyword>
<evidence type="ECO:0000256" key="14">
    <source>
        <dbReference type="ARBA" id="ARBA00023098"/>
    </source>
</evidence>
<evidence type="ECO:0000256" key="18">
    <source>
        <dbReference type="RuleBase" id="RU003938"/>
    </source>
</evidence>
<feature type="transmembrane region" description="Helical" evidence="19">
    <location>
        <begin position="97"/>
        <end position="114"/>
    </location>
</feature>
<organism evidence="20 21">
    <name type="scientific">Pseudoroseomonas cervicalis ATCC 49957</name>
    <dbReference type="NCBI Taxonomy" id="525371"/>
    <lineage>
        <taxon>Bacteria</taxon>
        <taxon>Pseudomonadati</taxon>
        <taxon>Pseudomonadota</taxon>
        <taxon>Alphaproteobacteria</taxon>
        <taxon>Acetobacterales</taxon>
        <taxon>Roseomonadaceae</taxon>
        <taxon>Roseomonas</taxon>
    </lineage>
</organism>
<evidence type="ECO:0000256" key="17">
    <source>
        <dbReference type="ARBA" id="ARBA00023264"/>
    </source>
</evidence>
<comment type="caution">
    <text evidence="20">The sequence shown here is derived from an EMBL/GenBank/DDBJ whole genome shotgun (WGS) entry which is preliminary data.</text>
</comment>
<keyword evidence="11 18" id="KW-0812">Transmembrane</keyword>
<dbReference type="RefSeq" id="WP_007002766.1">
    <property type="nucleotide sequence ID" value="NZ_GG770777.1"/>
</dbReference>
<accession>D5RRM4</accession>
<keyword evidence="14" id="KW-0443">Lipid metabolism</keyword>
<evidence type="ECO:0000313" key="20">
    <source>
        <dbReference type="EMBL" id="EFH10032.1"/>
    </source>
</evidence>
<evidence type="ECO:0000256" key="15">
    <source>
        <dbReference type="ARBA" id="ARBA00023136"/>
    </source>
</evidence>
<sequence>MTDPVPEPGAAAQSAKRWRDLKKRALSAAVLGPGALLCIWLGALPWTGLMTLAIALLSWEWVRLCGLRSRAWPGIAVPVTVGAACGLAVFNLPVPGLAVLLVGFLGTWIAAPRLRRRGGGPPPPASWLALGVLYIGLAGIALIELRHDNEAGRNNVLFLIFVVWASDIGAYLVGRLVGGPKLAPSISPGKTRSGAVGGLLCSMLVGWLAADFLVPGNPPALKVLAVAALLGIATQLGDLLESGVKRHFGVKDSSMLIPGHGGVLDRLDGLLAAAPVAALLAFAVGYGVPLWR</sequence>
<dbReference type="PROSITE" id="PS01315">
    <property type="entry name" value="CDS"/>
    <property type="match status" value="1"/>
</dbReference>
<comment type="pathway">
    <text evidence="4">Lipid metabolism.</text>
</comment>
<evidence type="ECO:0000256" key="6">
    <source>
        <dbReference type="ARBA" id="ARBA00012487"/>
    </source>
</evidence>
<evidence type="ECO:0000256" key="16">
    <source>
        <dbReference type="ARBA" id="ARBA00023209"/>
    </source>
</evidence>
<feature type="transmembrane region" description="Helical" evidence="19">
    <location>
        <begin position="194"/>
        <end position="214"/>
    </location>
</feature>
<dbReference type="Proteomes" id="UP000005324">
    <property type="component" value="Unassembled WGS sequence"/>
</dbReference>
<keyword evidence="16" id="KW-0594">Phospholipid biosynthesis</keyword>
<evidence type="ECO:0000256" key="5">
    <source>
        <dbReference type="ARBA" id="ARBA00010185"/>
    </source>
</evidence>
<reference evidence="20 21" key="1">
    <citation type="submission" date="2010-04" db="EMBL/GenBank/DDBJ databases">
        <authorList>
            <person name="Qin X."/>
            <person name="Bachman B."/>
            <person name="Battles P."/>
            <person name="Bell A."/>
            <person name="Bess C."/>
            <person name="Bickham C."/>
            <person name="Chaboub L."/>
            <person name="Chen D."/>
            <person name="Coyle M."/>
            <person name="Deiros D.R."/>
            <person name="Dinh H."/>
            <person name="Forbes L."/>
            <person name="Fowler G."/>
            <person name="Francisco L."/>
            <person name="Fu Q."/>
            <person name="Gubbala S."/>
            <person name="Hale W."/>
            <person name="Han Y."/>
            <person name="Hemphill L."/>
            <person name="Highlander S.K."/>
            <person name="Hirani K."/>
            <person name="Hogues M."/>
            <person name="Jackson L."/>
            <person name="Jakkamsetti A."/>
            <person name="Javaid M."/>
            <person name="Jiang H."/>
            <person name="Korchina V."/>
            <person name="Kovar C."/>
            <person name="Lara F."/>
            <person name="Lee S."/>
            <person name="Mata R."/>
            <person name="Mathew T."/>
            <person name="Moen C."/>
            <person name="Morales K."/>
            <person name="Munidasa M."/>
            <person name="Nazareth L."/>
            <person name="Ngo R."/>
            <person name="Nguyen L."/>
            <person name="Okwuonu G."/>
            <person name="Ongeri F."/>
            <person name="Patil S."/>
            <person name="Petrosino J."/>
            <person name="Pham C."/>
            <person name="Pham P."/>
            <person name="Pu L.-L."/>
            <person name="Puazo M."/>
            <person name="Raj R."/>
            <person name="Reid J."/>
            <person name="Rouhana J."/>
            <person name="Saada N."/>
            <person name="Shang Y."/>
            <person name="Simmons D."/>
            <person name="Thornton R."/>
            <person name="Warren J."/>
            <person name="Weissenberger G."/>
            <person name="Zhang J."/>
            <person name="Zhang L."/>
            <person name="Zhou C."/>
            <person name="Zhu D."/>
            <person name="Muzny D."/>
            <person name="Worley K."/>
            <person name="Gibbs R."/>
        </authorList>
    </citation>
    <scope>NUCLEOTIDE SEQUENCE [LARGE SCALE GENOMIC DNA]</scope>
    <source>
        <strain evidence="20 21">ATCC 49957</strain>
    </source>
</reference>
<feature type="transmembrane region" description="Helical" evidence="19">
    <location>
        <begin position="126"/>
        <end position="143"/>
    </location>
</feature>
<keyword evidence="10 18" id="KW-0808">Transferase</keyword>
<evidence type="ECO:0000256" key="10">
    <source>
        <dbReference type="ARBA" id="ARBA00022679"/>
    </source>
</evidence>
<comment type="subcellular location">
    <subcellularLocation>
        <location evidence="2">Cell membrane</location>
        <topology evidence="2">Multi-pass membrane protein</topology>
    </subcellularLocation>
</comment>
<keyword evidence="8" id="KW-1003">Cell membrane</keyword>
<dbReference type="EMBL" id="ADVL01000709">
    <property type="protein sequence ID" value="EFH10032.1"/>
    <property type="molecule type" value="Genomic_DNA"/>
</dbReference>